<gene>
    <name evidence="2" type="ORF">GCM10017161_22690</name>
</gene>
<comment type="caution">
    <text evidence="2">The sequence shown here is derived from an EMBL/GenBank/DDBJ whole genome shotgun (WGS) entry which is preliminary data.</text>
</comment>
<proteinExistence type="predicted"/>
<feature type="domain" description="DUF1835" evidence="1">
    <location>
        <begin position="25"/>
        <end position="110"/>
    </location>
</feature>
<keyword evidence="3" id="KW-1185">Reference proteome</keyword>
<reference evidence="2" key="1">
    <citation type="journal article" date="2014" name="Int. J. Syst. Evol. Microbiol.">
        <title>Complete genome sequence of Corynebacterium casei LMG S-19264T (=DSM 44701T), isolated from a smear-ripened cheese.</title>
        <authorList>
            <consortium name="US DOE Joint Genome Institute (JGI-PGF)"/>
            <person name="Walter F."/>
            <person name="Albersmeier A."/>
            <person name="Kalinowski J."/>
            <person name="Ruckert C."/>
        </authorList>
    </citation>
    <scope>NUCLEOTIDE SEQUENCE</scope>
    <source>
        <strain evidence="2">KCTC 42731</strain>
    </source>
</reference>
<organism evidence="2 3">
    <name type="scientific">Thalassotalea marina</name>
    <dbReference type="NCBI Taxonomy" id="1673741"/>
    <lineage>
        <taxon>Bacteria</taxon>
        <taxon>Pseudomonadati</taxon>
        <taxon>Pseudomonadota</taxon>
        <taxon>Gammaproteobacteria</taxon>
        <taxon>Alteromonadales</taxon>
        <taxon>Colwelliaceae</taxon>
        <taxon>Thalassotalea</taxon>
    </lineage>
</organism>
<accession>A0A919BIB1</accession>
<dbReference type="Pfam" id="PF08874">
    <property type="entry name" value="DUF1835"/>
    <property type="match status" value="1"/>
</dbReference>
<evidence type="ECO:0000313" key="3">
    <source>
        <dbReference type="Proteomes" id="UP000623842"/>
    </source>
</evidence>
<sequence>MSNVHILNGDALLERFPATIVGERIVARECLVDGDVSGETFDAFMATRAKHIASYDGVTEQDYFQKSKVEYDKIKALNTLDSVVLWFEEDLFCQVNLWYICYLLRSSKVETCRLVRPKTGCEFSFGHMTNDELTIAYQDSIELKENELKYFSMCWQAYVQKDDELFTQLMQAPPAKLTFVSKAIAAELDRRPDAKGHGRPERELIGIIEQLKADGEKVTFGAVFSKFYSTMGIYSFGDLQVKRMFDQLVSD</sequence>
<dbReference type="AlphaFoldDB" id="A0A919BIB1"/>
<dbReference type="EMBL" id="BNCK01000004">
    <property type="protein sequence ID" value="GHF93651.1"/>
    <property type="molecule type" value="Genomic_DNA"/>
</dbReference>
<evidence type="ECO:0000259" key="1">
    <source>
        <dbReference type="Pfam" id="PF08874"/>
    </source>
</evidence>
<protein>
    <recommendedName>
        <fullName evidence="1">DUF1835 domain-containing protein</fullName>
    </recommendedName>
</protein>
<dbReference type="InterPro" id="IPR014973">
    <property type="entry name" value="DUF1835"/>
</dbReference>
<dbReference type="RefSeq" id="WP_189770537.1">
    <property type="nucleotide sequence ID" value="NZ_BNCK01000004.1"/>
</dbReference>
<evidence type="ECO:0000313" key="2">
    <source>
        <dbReference type="EMBL" id="GHF93651.1"/>
    </source>
</evidence>
<name>A0A919BIB1_9GAMM</name>
<reference evidence="2" key="2">
    <citation type="submission" date="2020-09" db="EMBL/GenBank/DDBJ databases">
        <authorList>
            <person name="Sun Q."/>
            <person name="Kim S."/>
        </authorList>
    </citation>
    <scope>NUCLEOTIDE SEQUENCE</scope>
    <source>
        <strain evidence="2">KCTC 42731</strain>
    </source>
</reference>
<dbReference type="Proteomes" id="UP000623842">
    <property type="component" value="Unassembled WGS sequence"/>
</dbReference>